<comment type="cofactor">
    <cofactor evidence="14">
        <name>[4Fe-4S] cluster</name>
        <dbReference type="ChEBI" id="CHEBI:49883"/>
    </cofactor>
    <text evidence="14">Binds 1 [4Fe-4S] cluster. The cluster is coordinated with 3 cysteines and an exchangeable S-adenosyl-L-methionine.</text>
</comment>
<evidence type="ECO:0000256" key="8">
    <source>
        <dbReference type="ARBA" id="ARBA00022691"/>
    </source>
</evidence>
<keyword evidence="17" id="KW-1185">Reference proteome</keyword>
<dbReference type="GO" id="GO:0005737">
    <property type="term" value="C:cytoplasm"/>
    <property type="evidence" value="ECO:0007669"/>
    <property type="project" value="UniProtKB-SubCell"/>
</dbReference>
<comment type="function">
    <text evidence="14">Specifically methylates position 2 of adenine 2503 in 23S rRNA and position 2 of adenine 37 in tRNAs. m2A2503 modification seems to play a crucial role in the proofreading step occurring at the peptidyl transferase center and thus would serve to optimize ribosomal fidelity.</text>
</comment>
<dbReference type="EMBL" id="BMDI01000001">
    <property type="protein sequence ID" value="GGI16160.1"/>
    <property type="molecule type" value="Genomic_DNA"/>
</dbReference>
<sequence length="387" mass="42874">MTTLTNLLDLDPAQLIAYCGELGEKPFRAKQLQRWIHQFGASDFDAMTDLAKSLREKLKTRATITAPAIISDHTSADGTRKWLVDVGQGNAVETVFIPEENRGTLCISTQAGCAVNCRFCSTGKQGFNRNLTVGEIIGQLWMAEFELRRTKGIEPGPKGERQITNVVMMGMGEPLLNYEPTVTALKLMLDDNAYGLSRRRVTLSTSGVVPMIDKLSKDCAVALAVSLHASNDALRDGLVPLNKKYPLVELMAACKRYLEFAPRDFITFEYCMLDGVNDTDQHARELIALVREGDVPCKFNLIPFNPFPESGLLRSQNPRIKAFAQVLMDAGIVTTVRKTRGDDIDAACGQLAGEVKDRTRVQERMKKMADYQGKFGQNFGRIVEISS</sequence>
<dbReference type="InterPro" id="IPR027492">
    <property type="entry name" value="RNA_MTrfase_RlmN"/>
</dbReference>
<evidence type="ECO:0000256" key="1">
    <source>
        <dbReference type="ARBA" id="ARBA00004496"/>
    </source>
</evidence>
<dbReference type="FunFam" id="3.20.20.70:FF:000008">
    <property type="entry name" value="Dual-specificity RNA methyltransferase RlmN"/>
    <property type="match status" value="1"/>
</dbReference>
<dbReference type="InterPro" id="IPR013785">
    <property type="entry name" value="Aldolase_TIM"/>
</dbReference>
<dbReference type="SUPFAM" id="SSF102114">
    <property type="entry name" value="Radical SAM enzymes"/>
    <property type="match status" value="1"/>
</dbReference>
<feature type="active site" description="S-methylcysteine intermediate" evidence="14">
    <location>
        <position position="348"/>
    </location>
</feature>
<dbReference type="InterPro" id="IPR040072">
    <property type="entry name" value="Methyltransferase_A"/>
</dbReference>
<feature type="binding site" evidence="14">
    <location>
        <position position="305"/>
    </location>
    <ligand>
        <name>S-adenosyl-L-methionine</name>
        <dbReference type="ChEBI" id="CHEBI:59789"/>
    </ligand>
</feature>
<evidence type="ECO:0000313" key="16">
    <source>
        <dbReference type="EMBL" id="GGI16160.1"/>
    </source>
</evidence>
<keyword evidence="9 14" id="KW-0819">tRNA processing</keyword>
<evidence type="ECO:0000256" key="3">
    <source>
        <dbReference type="ARBA" id="ARBA00022485"/>
    </source>
</evidence>
<feature type="binding site" evidence="14">
    <location>
        <position position="120"/>
    </location>
    <ligand>
        <name>[4Fe-4S] cluster</name>
        <dbReference type="ChEBI" id="CHEBI:49883"/>
        <note>4Fe-4S-S-AdoMet</note>
    </ligand>
</feature>
<evidence type="ECO:0000256" key="4">
    <source>
        <dbReference type="ARBA" id="ARBA00022490"/>
    </source>
</evidence>
<proteinExistence type="inferred from homology"/>
<evidence type="ECO:0000256" key="12">
    <source>
        <dbReference type="ARBA" id="ARBA00023014"/>
    </source>
</evidence>
<dbReference type="Gene3D" id="3.20.20.70">
    <property type="entry name" value="Aldolase class I"/>
    <property type="match status" value="1"/>
</dbReference>
<dbReference type="GO" id="GO:0051539">
    <property type="term" value="F:4 iron, 4 sulfur cluster binding"/>
    <property type="evidence" value="ECO:0007669"/>
    <property type="project" value="UniProtKB-UniRule"/>
</dbReference>
<evidence type="ECO:0000259" key="15">
    <source>
        <dbReference type="PROSITE" id="PS51918"/>
    </source>
</evidence>
<dbReference type="InterPro" id="IPR004383">
    <property type="entry name" value="rRNA_lsu_MTrfase_RlmN/Cfr"/>
</dbReference>
<dbReference type="Proteomes" id="UP000642180">
    <property type="component" value="Unassembled WGS sequence"/>
</dbReference>
<comment type="similarity">
    <text evidence="2 14">Belongs to the radical SAM superfamily. RlmN family.</text>
</comment>
<dbReference type="GO" id="GO:0019843">
    <property type="term" value="F:rRNA binding"/>
    <property type="evidence" value="ECO:0007669"/>
    <property type="project" value="UniProtKB-UniRule"/>
</dbReference>
<comment type="subcellular location">
    <subcellularLocation>
        <location evidence="1 14">Cytoplasm</location>
    </subcellularLocation>
</comment>
<feature type="binding site" evidence="14">
    <location>
        <position position="117"/>
    </location>
    <ligand>
        <name>[4Fe-4S] cluster</name>
        <dbReference type="ChEBI" id="CHEBI:49883"/>
        <note>4Fe-4S-S-AdoMet</note>
    </ligand>
</feature>
<dbReference type="PROSITE" id="PS51918">
    <property type="entry name" value="RADICAL_SAM"/>
    <property type="match status" value="1"/>
</dbReference>
<dbReference type="PANTHER" id="PTHR30544:SF5">
    <property type="entry name" value="RADICAL SAM CORE DOMAIN-CONTAINING PROTEIN"/>
    <property type="match status" value="1"/>
</dbReference>
<name>A0A8J3EYM7_9BURK</name>
<evidence type="ECO:0000256" key="9">
    <source>
        <dbReference type="ARBA" id="ARBA00022694"/>
    </source>
</evidence>
<keyword evidence="3 14" id="KW-0004">4Fe-4S</keyword>
<evidence type="ECO:0000256" key="5">
    <source>
        <dbReference type="ARBA" id="ARBA00022552"/>
    </source>
</evidence>
<gene>
    <name evidence="14 16" type="primary">rlmN</name>
    <name evidence="16" type="ORF">GCM10008066_02570</name>
</gene>
<comment type="catalytic activity">
    <reaction evidence="14">
        <text>adenosine(37) in tRNA + 2 reduced [2Fe-2S]-[ferredoxin] + 2 S-adenosyl-L-methionine = 2-methyladenosine(37) in tRNA + 5'-deoxyadenosine + L-methionine + 2 oxidized [2Fe-2S]-[ferredoxin] + S-adenosyl-L-homocysteine</text>
        <dbReference type="Rhea" id="RHEA:43332"/>
        <dbReference type="Rhea" id="RHEA-COMP:10000"/>
        <dbReference type="Rhea" id="RHEA-COMP:10001"/>
        <dbReference type="Rhea" id="RHEA-COMP:10162"/>
        <dbReference type="Rhea" id="RHEA-COMP:10485"/>
        <dbReference type="ChEBI" id="CHEBI:17319"/>
        <dbReference type="ChEBI" id="CHEBI:33737"/>
        <dbReference type="ChEBI" id="CHEBI:33738"/>
        <dbReference type="ChEBI" id="CHEBI:57844"/>
        <dbReference type="ChEBI" id="CHEBI:57856"/>
        <dbReference type="ChEBI" id="CHEBI:59789"/>
        <dbReference type="ChEBI" id="CHEBI:74411"/>
        <dbReference type="ChEBI" id="CHEBI:74497"/>
        <dbReference type="EC" id="2.1.1.192"/>
    </reaction>
</comment>
<dbReference type="SFLD" id="SFLDF00275">
    <property type="entry name" value="adenosine_C2_methyltransferase"/>
    <property type="match status" value="1"/>
</dbReference>
<dbReference type="GO" id="GO:0070475">
    <property type="term" value="P:rRNA base methylation"/>
    <property type="evidence" value="ECO:0007669"/>
    <property type="project" value="UniProtKB-UniRule"/>
</dbReference>
<keyword evidence="8 14" id="KW-0949">S-adenosyl-L-methionine</keyword>
<keyword evidence="12 14" id="KW-0411">Iron-sulfur</keyword>
<evidence type="ECO:0000256" key="2">
    <source>
        <dbReference type="ARBA" id="ARBA00007544"/>
    </source>
</evidence>
<reference evidence="17" key="1">
    <citation type="journal article" date="2019" name="Int. J. Syst. Evol. Microbiol.">
        <title>The Global Catalogue of Microorganisms (GCM) 10K type strain sequencing project: providing services to taxonomists for standard genome sequencing and annotation.</title>
        <authorList>
            <consortium name="The Broad Institute Genomics Platform"/>
            <consortium name="The Broad Institute Genome Sequencing Center for Infectious Disease"/>
            <person name="Wu L."/>
            <person name="Ma J."/>
        </authorList>
    </citation>
    <scope>NUCLEOTIDE SEQUENCE [LARGE SCALE GENOMIC DNA]</scope>
    <source>
        <strain evidence="17">CCM 2767</strain>
    </source>
</reference>
<feature type="binding site" evidence="14">
    <location>
        <begin position="172"/>
        <end position="173"/>
    </location>
    <ligand>
        <name>S-adenosyl-L-methionine</name>
        <dbReference type="ChEBI" id="CHEBI:59789"/>
    </ligand>
</feature>
<dbReference type="NCBIfam" id="TIGR00048">
    <property type="entry name" value="rRNA_mod_RlmN"/>
    <property type="match status" value="1"/>
</dbReference>
<evidence type="ECO:0000256" key="14">
    <source>
        <dbReference type="HAMAP-Rule" id="MF_01849"/>
    </source>
</evidence>
<dbReference type="EC" id="2.1.1.192" evidence="14"/>
<evidence type="ECO:0000313" key="17">
    <source>
        <dbReference type="Proteomes" id="UP000642180"/>
    </source>
</evidence>
<dbReference type="InterPro" id="IPR048641">
    <property type="entry name" value="RlmN_N"/>
</dbReference>
<accession>A0A8J3EYM7</accession>
<keyword evidence="11 14" id="KW-0408">Iron</keyword>
<evidence type="ECO:0000256" key="11">
    <source>
        <dbReference type="ARBA" id="ARBA00023004"/>
    </source>
</evidence>
<comment type="caution">
    <text evidence="14">Lacks conserved residue(s) required for the propagation of feature annotation.</text>
</comment>
<dbReference type="GO" id="GO:0000049">
    <property type="term" value="F:tRNA binding"/>
    <property type="evidence" value="ECO:0007669"/>
    <property type="project" value="UniProtKB-UniRule"/>
</dbReference>
<dbReference type="AlphaFoldDB" id="A0A8J3EYM7"/>
<dbReference type="HAMAP" id="MF_01849">
    <property type="entry name" value="RNA_methyltr_RlmN"/>
    <property type="match status" value="1"/>
</dbReference>
<keyword evidence="7 14" id="KW-0808">Transferase</keyword>
<dbReference type="FunFam" id="1.10.150.530:FF:000003">
    <property type="entry name" value="Dual-specificity RNA methyltransferase RlmN"/>
    <property type="match status" value="1"/>
</dbReference>
<dbReference type="Gene3D" id="1.10.150.530">
    <property type="match status" value="1"/>
</dbReference>
<keyword evidence="13 14" id="KW-1015">Disulfide bond</keyword>
<dbReference type="GO" id="GO:0002935">
    <property type="term" value="F:tRNA (adenine(37)-C2)-methyltransferase activity"/>
    <property type="evidence" value="ECO:0007669"/>
    <property type="project" value="UniProtKB-UniRule"/>
</dbReference>
<dbReference type="SFLD" id="SFLDG01062">
    <property type="entry name" value="methyltransferase_(Class_A)"/>
    <property type="match status" value="1"/>
</dbReference>
<dbReference type="Pfam" id="PF21016">
    <property type="entry name" value="RlmN_N"/>
    <property type="match status" value="1"/>
</dbReference>
<dbReference type="PIRSF" id="PIRSF006004">
    <property type="entry name" value="CHP00048"/>
    <property type="match status" value="1"/>
</dbReference>
<dbReference type="SFLD" id="SFLDS00029">
    <property type="entry name" value="Radical_SAM"/>
    <property type="match status" value="1"/>
</dbReference>
<comment type="catalytic activity">
    <reaction evidence="14">
        <text>adenosine(2503) in 23S rRNA + 2 reduced [2Fe-2S]-[ferredoxin] + 2 S-adenosyl-L-methionine = 2-methyladenosine(2503) in 23S rRNA + 5'-deoxyadenosine + L-methionine + 2 oxidized [2Fe-2S]-[ferredoxin] + S-adenosyl-L-homocysteine</text>
        <dbReference type="Rhea" id="RHEA:42916"/>
        <dbReference type="Rhea" id="RHEA-COMP:10000"/>
        <dbReference type="Rhea" id="RHEA-COMP:10001"/>
        <dbReference type="Rhea" id="RHEA-COMP:10152"/>
        <dbReference type="Rhea" id="RHEA-COMP:10282"/>
        <dbReference type="ChEBI" id="CHEBI:17319"/>
        <dbReference type="ChEBI" id="CHEBI:33737"/>
        <dbReference type="ChEBI" id="CHEBI:33738"/>
        <dbReference type="ChEBI" id="CHEBI:57844"/>
        <dbReference type="ChEBI" id="CHEBI:57856"/>
        <dbReference type="ChEBI" id="CHEBI:59789"/>
        <dbReference type="ChEBI" id="CHEBI:74411"/>
        <dbReference type="ChEBI" id="CHEBI:74497"/>
        <dbReference type="EC" id="2.1.1.192"/>
    </reaction>
</comment>
<comment type="caution">
    <text evidence="16">The sequence shown here is derived from an EMBL/GenBank/DDBJ whole genome shotgun (WGS) entry which is preliminary data.</text>
</comment>
<feature type="active site" description="Proton acceptor" evidence="14">
    <location>
        <position position="93"/>
    </location>
</feature>
<dbReference type="CDD" id="cd01335">
    <property type="entry name" value="Radical_SAM"/>
    <property type="match status" value="1"/>
</dbReference>
<organism evidence="16 17">
    <name type="scientific">Oxalicibacterium faecigallinarum</name>
    <dbReference type="NCBI Taxonomy" id="573741"/>
    <lineage>
        <taxon>Bacteria</taxon>
        <taxon>Pseudomonadati</taxon>
        <taxon>Pseudomonadota</taxon>
        <taxon>Betaproteobacteria</taxon>
        <taxon>Burkholderiales</taxon>
        <taxon>Oxalobacteraceae</taxon>
        <taxon>Oxalicibacterium</taxon>
    </lineage>
</organism>
<feature type="binding site" evidence="14">
    <location>
        <position position="204"/>
    </location>
    <ligand>
        <name>S-adenosyl-L-methionine</name>
        <dbReference type="ChEBI" id="CHEBI:59789"/>
    </ligand>
</feature>
<dbReference type="GO" id="GO:0070040">
    <property type="term" value="F:rRNA (adenine(2503)-C2-)-methyltransferase activity"/>
    <property type="evidence" value="ECO:0007669"/>
    <property type="project" value="UniProtKB-UniRule"/>
</dbReference>
<dbReference type="PANTHER" id="PTHR30544">
    <property type="entry name" value="23S RRNA METHYLTRANSFERASE"/>
    <property type="match status" value="1"/>
</dbReference>
<evidence type="ECO:0000256" key="7">
    <source>
        <dbReference type="ARBA" id="ARBA00022679"/>
    </source>
</evidence>
<dbReference type="InterPro" id="IPR007197">
    <property type="entry name" value="rSAM"/>
</dbReference>
<evidence type="ECO:0000256" key="6">
    <source>
        <dbReference type="ARBA" id="ARBA00022603"/>
    </source>
</evidence>
<feature type="binding site" evidence="14">
    <location>
        <position position="113"/>
    </location>
    <ligand>
        <name>[4Fe-4S] cluster</name>
        <dbReference type="ChEBI" id="CHEBI:49883"/>
        <note>4Fe-4S-S-AdoMet</note>
    </ligand>
</feature>
<evidence type="ECO:0000256" key="10">
    <source>
        <dbReference type="ARBA" id="ARBA00022723"/>
    </source>
</evidence>
<dbReference type="GO" id="GO:0046872">
    <property type="term" value="F:metal ion binding"/>
    <property type="evidence" value="ECO:0007669"/>
    <property type="project" value="UniProtKB-KW"/>
</dbReference>
<keyword evidence="4 14" id="KW-0963">Cytoplasm</keyword>
<dbReference type="RefSeq" id="WP_188379472.1">
    <property type="nucleotide sequence ID" value="NZ_BMDI01000001.1"/>
</dbReference>
<feature type="domain" description="Radical SAM core" evidence="15">
    <location>
        <begin position="99"/>
        <end position="343"/>
    </location>
</feature>
<dbReference type="Pfam" id="PF04055">
    <property type="entry name" value="Radical_SAM"/>
    <property type="match status" value="1"/>
</dbReference>
<feature type="binding site" evidence="14">
    <location>
        <begin position="226"/>
        <end position="228"/>
    </location>
    <ligand>
        <name>S-adenosyl-L-methionine</name>
        <dbReference type="ChEBI" id="CHEBI:59789"/>
    </ligand>
</feature>
<keyword evidence="5 14" id="KW-0698">rRNA processing</keyword>
<dbReference type="InterPro" id="IPR058240">
    <property type="entry name" value="rSAM_sf"/>
</dbReference>
<evidence type="ECO:0000256" key="13">
    <source>
        <dbReference type="ARBA" id="ARBA00023157"/>
    </source>
</evidence>
<keyword evidence="10 14" id="KW-0479">Metal-binding</keyword>
<dbReference type="GO" id="GO:0030488">
    <property type="term" value="P:tRNA methylation"/>
    <property type="evidence" value="ECO:0007669"/>
    <property type="project" value="UniProtKB-UniRule"/>
</dbReference>
<keyword evidence="6 14" id="KW-0489">Methyltransferase</keyword>
<comment type="miscellaneous">
    <text evidence="14">Reaction proceeds by a ping-pong mechanism involving intermediate methylation of a conserved cysteine residue.</text>
</comment>
<protein>
    <recommendedName>
        <fullName evidence="14">Dual-specificity RNA methyltransferase RlmN</fullName>
        <ecNumber evidence="14">2.1.1.192</ecNumber>
    </recommendedName>
    <alternativeName>
        <fullName evidence="14">23S rRNA (adenine(2503)-C(2))-methyltransferase</fullName>
    </alternativeName>
    <alternativeName>
        <fullName evidence="14">23S rRNA m2A2503 methyltransferase</fullName>
    </alternativeName>
    <alternativeName>
        <fullName evidence="14">Ribosomal RNA large subunit methyltransferase N</fullName>
    </alternativeName>
    <alternativeName>
        <fullName evidence="14">tRNA (adenine(37)-C(2))-methyltransferase</fullName>
    </alternativeName>
    <alternativeName>
        <fullName evidence="14">tRNA m2A37 methyltransferase</fullName>
    </alternativeName>
</protein>